<dbReference type="OrthoDB" id="1029220at2759"/>
<gene>
    <name evidence="4" type="ORF">Bca52824_024428</name>
</gene>
<dbReference type="InterPro" id="IPR025558">
    <property type="entry name" value="DUF4283"/>
</dbReference>
<keyword evidence="2" id="KW-1133">Transmembrane helix</keyword>
<dbReference type="Gene3D" id="3.60.10.10">
    <property type="entry name" value="Endonuclease/exonuclease/phosphatase"/>
    <property type="match status" value="1"/>
</dbReference>
<accession>A0A8X7VK98</accession>
<proteinExistence type="predicted"/>
<reference evidence="4 5" key="1">
    <citation type="submission" date="2020-02" db="EMBL/GenBank/DDBJ databases">
        <authorList>
            <person name="Ma Q."/>
            <person name="Huang Y."/>
            <person name="Song X."/>
            <person name="Pei D."/>
        </authorList>
    </citation>
    <scope>NUCLEOTIDE SEQUENCE [LARGE SCALE GENOMIC DNA]</scope>
    <source>
        <strain evidence="4">Sxm20200214</strain>
        <tissue evidence="4">Leaf</tissue>
    </source>
</reference>
<dbReference type="EMBL" id="JAAMPC010000005">
    <property type="protein sequence ID" value="KAG2312871.1"/>
    <property type="molecule type" value="Genomic_DNA"/>
</dbReference>
<evidence type="ECO:0000313" key="4">
    <source>
        <dbReference type="EMBL" id="KAG2312871.1"/>
    </source>
</evidence>
<protein>
    <recommendedName>
        <fullName evidence="3">DUF4283 domain-containing protein</fullName>
    </recommendedName>
</protein>
<evidence type="ECO:0000256" key="2">
    <source>
        <dbReference type="SAM" id="Phobius"/>
    </source>
</evidence>
<evidence type="ECO:0000256" key="1">
    <source>
        <dbReference type="SAM" id="MobiDB-lite"/>
    </source>
</evidence>
<sequence length="443" mass="49792">MQEIDLGVHEAPIALPAAICAQAMPRLWGLADEVVGRIVEPTKFQFVFRSEEALNLVLRRGPWSFSEWMLVTRRWDATLTPTDLKIIPFGCKLEASLHSSSTARWWSSLMIVLLIVLVRFVILSLMKWRLWNFCVKCRMLTHESKDYLQHDPEEGMPDPLTDPPDPEGNGNAEQIAPPEAPVPDADTHAASVTGMAFPKEKAGMKDGSGSSSATDECKSAIPHFDVDMAAESIRYIKAKLAKGKFLKGELHDDPVHIPGLDHIQTKVKENEFTVMSPDWPVTQHYETYYHPMEPRVPEEEYMSGFDEYVKEEEAFFVKKRKRMDVVDWDVEDSPTNRLDLFPGFKKEKIESIDSCSGNDYDGGAGGPDTPIVSMKIISWNCQALCAPLTKDRLKELCFKVSPDILFLIETMNKNDVVRDVVVSLGFDYTCLVPPRGRSGGLAV</sequence>
<feature type="domain" description="DUF4283" evidence="3">
    <location>
        <begin position="22"/>
        <end position="82"/>
    </location>
</feature>
<dbReference type="InterPro" id="IPR036691">
    <property type="entry name" value="Endo/exonu/phosph_ase_sf"/>
</dbReference>
<feature type="region of interest" description="Disordered" evidence="1">
    <location>
        <begin position="149"/>
        <end position="187"/>
    </location>
</feature>
<organism evidence="4 5">
    <name type="scientific">Brassica carinata</name>
    <name type="common">Ethiopian mustard</name>
    <name type="synonym">Abyssinian cabbage</name>
    <dbReference type="NCBI Taxonomy" id="52824"/>
    <lineage>
        <taxon>Eukaryota</taxon>
        <taxon>Viridiplantae</taxon>
        <taxon>Streptophyta</taxon>
        <taxon>Embryophyta</taxon>
        <taxon>Tracheophyta</taxon>
        <taxon>Spermatophyta</taxon>
        <taxon>Magnoliopsida</taxon>
        <taxon>eudicotyledons</taxon>
        <taxon>Gunneridae</taxon>
        <taxon>Pentapetalae</taxon>
        <taxon>rosids</taxon>
        <taxon>malvids</taxon>
        <taxon>Brassicales</taxon>
        <taxon>Brassicaceae</taxon>
        <taxon>Brassiceae</taxon>
        <taxon>Brassica</taxon>
    </lineage>
</organism>
<keyword evidence="2" id="KW-0472">Membrane</keyword>
<keyword evidence="5" id="KW-1185">Reference proteome</keyword>
<evidence type="ECO:0000259" key="3">
    <source>
        <dbReference type="Pfam" id="PF14111"/>
    </source>
</evidence>
<dbReference type="AlphaFoldDB" id="A0A8X7VK98"/>
<evidence type="ECO:0000313" key="5">
    <source>
        <dbReference type="Proteomes" id="UP000886595"/>
    </source>
</evidence>
<comment type="caution">
    <text evidence="4">The sequence shown here is derived from an EMBL/GenBank/DDBJ whole genome shotgun (WGS) entry which is preliminary data.</text>
</comment>
<name>A0A8X7VK98_BRACI</name>
<dbReference type="SUPFAM" id="SSF56219">
    <property type="entry name" value="DNase I-like"/>
    <property type="match status" value="1"/>
</dbReference>
<dbReference type="Proteomes" id="UP000886595">
    <property type="component" value="Unassembled WGS sequence"/>
</dbReference>
<keyword evidence="2" id="KW-0812">Transmembrane</keyword>
<dbReference type="Pfam" id="PF14111">
    <property type="entry name" value="DUF4283"/>
    <property type="match status" value="1"/>
</dbReference>
<feature type="transmembrane region" description="Helical" evidence="2">
    <location>
        <begin position="105"/>
        <end position="126"/>
    </location>
</feature>